<protein>
    <submittedName>
        <fullName evidence="2">Uncharacterized protein</fullName>
    </submittedName>
</protein>
<evidence type="ECO:0000313" key="3">
    <source>
        <dbReference type="Proteomes" id="UP000034164"/>
    </source>
</evidence>
<comment type="caution">
    <text evidence="2">The sequence shown here is derived from an EMBL/GenBank/DDBJ whole genome shotgun (WGS) entry which is preliminary data.</text>
</comment>
<accession>A0A0G2IAX2</accession>
<proteinExistence type="predicted"/>
<name>A0A0G2IAX2_9EURO</name>
<evidence type="ECO:0000256" key="1">
    <source>
        <dbReference type="SAM" id="MobiDB-lite"/>
    </source>
</evidence>
<dbReference type="OrthoDB" id="4186939at2759"/>
<feature type="region of interest" description="Disordered" evidence="1">
    <location>
        <begin position="98"/>
        <end position="134"/>
    </location>
</feature>
<sequence length="134" mass="15101">MPHKIVVSYPSSTRSAQDGKSVKVHNPSSDAQGFNLRRTTAKGLDLHKANQGSRTQPRKPHLRREEAFRLGRWPMEIDGDCASWRLEAKRIEALFGSTKANAGDYKNIQHALSPGDSRRTISSHPQQESRRTQK</sequence>
<dbReference type="AlphaFoldDB" id="A0A0G2IAX2"/>
<evidence type="ECO:0000313" key="2">
    <source>
        <dbReference type="EMBL" id="KKZ67395.1"/>
    </source>
</evidence>
<dbReference type="EMBL" id="LCZI01000263">
    <property type="protein sequence ID" value="KKZ67395.1"/>
    <property type="molecule type" value="Genomic_DNA"/>
</dbReference>
<reference evidence="3" key="1">
    <citation type="journal article" date="2015" name="PLoS Genet.">
        <title>The dynamic genome and transcriptome of the human fungal pathogen Blastomyces and close relative Emmonsia.</title>
        <authorList>
            <person name="Munoz J.F."/>
            <person name="Gauthier G.M."/>
            <person name="Desjardins C.A."/>
            <person name="Gallo J.E."/>
            <person name="Holder J."/>
            <person name="Sullivan T.D."/>
            <person name="Marty A.J."/>
            <person name="Carmen J.C."/>
            <person name="Chen Z."/>
            <person name="Ding L."/>
            <person name="Gujja S."/>
            <person name="Magrini V."/>
            <person name="Misas E."/>
            <person name="Mitreva M."/>
            <person name="Priest M."/>
            <person name="Saif S."/>
            <person name="Whiston E.A."/>
            <person name="Young S."/>
            <person name="Zeng Q."/>
            <person name="Goldman W.E."/>
            <person name="Mardis E.R."/>
            <person name="Taylor J.W."/>
            <person name="McEwen J.G."/>
            <person name="Clay O.K."/>
            <person name="Klein B.S."/>
            <person name="Cuomo C.A."/>
        </authorList>
    </citation>
    <scope>NUCLEOTIDE SEQUENCE [LARGE SCALE GENOMIC DNA]</scope>
    <source>
        <strain evidence="3">UAMH 3008</strain>
    </source>
</reference>
<gene>
    <name evidence="2" type="ORF">EMCG_06923</name>
</gene>
<dbReference type="VEuPathDB" id="FungiDB:EMCG_06923"/>
<feature type="region of interest" description="Disordered" evidence="1">
    <location>
        <begin position="1"/>
        <end position="65"/>
    </location>
</feature>
<feature type="compositionally biased region" description="Polar residues" evidence="1">
    <location>
        <begin position="9"/>
        <end position="18"/>
    </location>
</feature>
<dbReference type="Proteomes" id="UP000034164">
    <property type="component" value="Unassembled WGS sequence"/>
</dbReference>
<organism evidence="2 3">
    <name type="scientific">[Emmonsia] crescens</name>
    <dbReference type="NCBI Taxonomy" id="73230"/>
    <lineage>
        <taxon>Eukaryota</taxon>
        <taxon>Fungi</taxon>
        <taxon>Dikarya</taxon>
        <taxon>Ascomycota</taxon>
        <taxon>Pezizomycotina</taxon>
        <taxon>Eurotiomycetes</taxon>
        <taxon>Eurotiomycetidae</taxon>
        <taxon>Onygenales</taxon>
        <taxon>Ajellomycetaceae</taxon>
        <taxon>Emergomyces</taxon>
    </lineage>
</organism>